<dbReference type="GO" id="GO:0007030">
    <property type="term" value="P:Golgi organization"/>
    <property type="evidence" value="ECO:0007669"/>
    <property type="project" value="TreeGrafter"/>
</dbReference>
<dbReference type="OrthoDB" id="191601at2759"/>
<dbReference type="Proteomes" id="UP000310066">
    <property type="component" value="Unassembled WGS sequence"/>
</dbReference>
<dbReference type="PANTHER" id="PTHR17985:SF8">
    <property type="entry name" value="TRANSPORT AND GOLGI ORGANIZATION PROTEIN 2 HOMOLOG"/>
    <property type="match status" value="1"/>
</dbReference>
<gene>
    <name evidence="3" type="ORF">B0A54_00339</name>
    <name evidence="1" type="ORF">LTR82_009482</name>
    <name evidence="2" type="ORF">LTR91_013329</name>
</gene>
<evidence type="ECO:0000313" key="5">
    <source>
        <dbReference type="Proteomes" id="UP001175353"/>
    </source>
</evidence>
<evidence type="ECO:0000313" key="2">
    <source>
        <dbReference type="EMBL" id="KAK0977416.1"/>
    </source>
</evidence>
<proteinExistence type="predicted"/>
<dbReference type="EMBL" id="NAJP01000001">
    <property type="protein sequence ID" value="TKA49671.1"/>
    <property type="molecule type" value="Genomic_DNA"/>
</dbReference>
<reference evidence="3 4" key="1">
    <citation type="submission" date="2017-03" db="EMBL/GenBank/DDBJ databases">
        <title>Genomes of endolithic fungi from Antarctica.</title>
        <authorList>
            <person name="Coleine C."/>
            <person name="Masonjones S."/>
            <person name="Stajich J.E."/>
        </authorList>
    </citation>
    <scope>NUCLEOTIDE SEQUENCE [LARGE SCALE GENOMIC DNA]</scope>
    <source>
        <strain evidence="3 4">CCFEE 5311</strain>
    </source>
</reference>
<comment type="caution">
    <text evidence="3">The sequence shown here is derived from an EMBL/GenBank/DDBJ whole genome shotgun (WGS) entry which is preliminary data.</text>
</comment>
<accession>A0A4U0VJZ9</accession>
<dbReference type="EMBL" id="JASUXU010000030">
    <property type="protein sequence ID" value="KAK0319417.1"/>
    <property type="molecule type" value="Genomic_DNA"/>
</dbReference>
<dbReference type="Pfam" id="PF05742">
    <property type="entry name" value="TANGO2"/>
    <property type="match status" value="1"/>
</dbReference>
<evidence type="ECO:0000313" key="4">
    <source>
        <dbReference type="Proteomes" id="UP000310066"/>
    </source>
</evidence>
<protein>
    <recommendedName>
        <fullName evidence="6">Transport and Golgi organization protein 2</fullName>
    </recommendedName>
</protein>
<reference evidence="2" key="3">
    <citation type="submission" date="2023-06" db="EMBL/GenBank/DDBJ databases">
        <title>Black Yeasts Isolated from many extreme environments.</title>
        <authorList>
            <person name="Coleine C."/>
            <person name="Stajich J.E."/>
            <person name="Selbmann L."/>
        </authorList>
    </citation>
    <scope>NUCLEOTIDE SEQUENCE</scope>
    <source>
        <strain evidence="2">CCFEE 5200</strain>
    </source>
</reference>
<keyword evidence="5" id="KW-1185">Reference proteome</keyword>
<evidence type="ECO:0000313" key="1">
    <source>
        <dbReference type="EMBL" id="KAK0319417.1"/>
    </source>
</evidence>
<reference evidence="1" key="2">
    <citation type="submission" date="2021-12" db="EMBL/GenBank/DDBJ databases">
        <title>Black yeast isolated from Biological Soil Crust.</title>
        <authorList>
            <person name="Kurbessoian T."/>
        </authorList>
    </citation>
    <scope>NUCLEOTIDE SEQUENCE</scope>
    <source>
        <strain evidence="1">CCFEE 5208</strain>
    </source>
</reference>
<organism evidence="3 4">
    <name type="scientific">Friedmanniomyces endolithicus</name>
    <dbReference type="NCBI Taxonomy" id="329885"/>
    <lineage>
        <taxon>Eukaryota</taxon>
        <taxon>Fungi</taxon>
        <taxon>Dikarya</taxon>
        <taxon>Ascomycota</taxon>
        <taxon>Pezizomycotina</taxon>
        <taxon>Dothideomycetes</taxon>
        <taxon>Dothideomycetidae</taxon>
        <taxon>Mycosphaerellales</taxon>
        <taxon>Teratosphaeriaceae</taxon>
        <taxon>Friedmanniomyces</taxon>
    </lineage>
</organism>
<dbReference type="Proteomes" id="UP001168146">
    <property type="component" value="Unassembled WGS sequence"/>
</dbReference>
<name>A0A4U0VJZ9_9PEZI</name>
<evidence type="ECO:0008006" key="6">
    <source>
        <dbReference type="Google" id="ProtNLM"/>
    </source>
</evidence>
<dbReference type="AlphaFoldDB" id="A0A4U0VJZ9"/>
<evidence type="ECO:0000313" key="3">
    <source>
        <dbReference type="EMBL" id="TKA49671.1"/>
    </source>
</evidence>
<dbReference type="GO" id="GO:0009306">
    <property type="term" value="P:protein secretion"/>
    <property type="evidence" value="ECO:0007669"/>
    <property type="project" value="TreeGrafter"/>
</dbReference>
<dbReference type="PANTHER" id="PTHR17985">
    <property type="entry name" value="SER/THR-RICH PROTEIN T10 IN DGCR REGION"/>
    <property type="match status" value="1"/>
</dbReference>
<dbReference type="EMBL" id="JAUJLE010000134">
    <property type="protein sequence ID" value="KAK0977416.1"/>
    <property type="molecule type" value="Genomic_DNA"/>
</dbReference>
<sequence length="336" mass="36606">MCISLLSTAHPTYPFILLNNRDEFLSRPTACAHWWEPPNQHVLGGRDLQREIRGTWLAITRDGRIANLTNFRDNAVEVVGNVSRGGLVSAYVAATATTTTTTTMALESDGEESYEGFVRRLVGEVDIKKVGGFTLLFGRLRKPDGVGRVPGLGVLSNRTSSAEGVIRICEKLGKTQGLSNSHFGDREWPKVVQGEKLLAEAVSGSIGCGEDQDGLIERLFGVLSVDSLPRPKPGEDFQAFTRQLRNSILIPPVGGEAVESKPADKIAAADGTGTPDHGGVKVGEGVYGTQKQTVVLVDTEGKVTFIERTLHDGEGQMKPDDSKERRYEFTIEEWER</sequence>
<dbReference type="InterPro" id="IPR008551">
    <property type="entry name" value="TANGO2"/>
</dbReference>
<dbReference type="GO" id="GO:0005794">
    <property type="term" value="C:Golgi apparatus"/>
    <property type="evidence" value="ECO:0007669"/>
    <property type="project" value="TreeGrafter"/>
</dbReference>
<dbReference type="Proteomes" id="UP001175353">
    <property type="component" value="Unassembled WGS sequence"/>
</dbReference>